<dbReference type="Gene3D" id="3.40.1010.10">
    <property type="entry name" value="Cobalt-precorrin-4 Transmethylase, Domain 1"/>
    <property type="match status" value="1"/>
</dbReference>
<keyword evidence="6" id="KW-0627">Porphyrin biosynthesis</keyword>
<evidence type="ECO:0000256" key="7">
    <source>
        <dbReference type="ARBA" id="ARBA00025705"/>
    </source>
</evidence>
<protein>
    <recommendedName>
        <fullName evidence="2">uroporphyrinogen-III C-methyltransferase</fullName>
        <ecNumber evidence="2">2.1.1.107</ecNumber>
    </recommendedName>
</protein>
<evidence type="ECO:0000256" key="8">
    <source>
        <dbReference type="RuleBase" id="RU003960"/>
    </source>
</evidence>
<dbReference type="FunFam" id="3.40.1010.10:FF:000001">
    <property type="entry name" value="Siroheme synthase"/>
    <property type="match status" value="1"/>
</dbReference>
<dbReference type="EC" id="2.1.1.107" evidence="2"/>
<name>A0A847RQD9_9BACT</name>
<comment type="caution">
    <text evidence="10">The sequence shown here is derived from an EMBL/GenBank/DDBJ whole genome shotgun (WGS) entry which is preliminary data.</text>
</comment>
<dbReference type="RefSeq" id="WP_168869104.1">
    <property type="nucleotide sequence ID" value="NZ_JABAIA010000001.1"/>
</dbReference>
<proteinExistence type="inferred from homology"/>
<dbReference type="EMBL" id="JABAIA010000001">
    <property type="protein sequence ID" value="NLR63088.1"/>
    <property type="molecule type" value="Genomic_DNA"/>
</dbReference>
<evidence type="ECO:0000256" key="2">
    <source>
        <dbReference type="ARBA" id="ARBA00012162"/>
    </source>
</evidence>
<dbReference type="PROSITE" id="PS00839">
    <property type="entry name" value="SUMT_1"/>
    <property type="match status" value="1"/>
</dbReference>
<dbReference type="Pfam" id="PF00590">
    <property type="entry name" value="TP_methylase"/>
    <property type="match status" value="1"/>
</dbReference>
<dbReference type="GO" id="GO:0019354">
    <property type="term" value="P:siroheme biosynthetic process"/>
    <property type="evidence" value="ECO:0007669"/>
    <property type="project" value="InterPro"/>
</dbReference>
<dbReference type="AlphaFoldDB" id="A0A847RQD9"/>
<evidence type="ECO:0000256" key="3">
    <source>
        <dbReference type="ARBA" id="ARBA00022603"/>
    </source>
</evidence>
<dbReference type="InterPro" id="IPR000878">
    <property type="entry name" value="4pyrrol_Mease"/>
</dbReference>
<evidence type="ECO:0000256" key="6">
    <source>
        <dbReference type="ARBA" id="ARBA00023244"/>
    </source>
</evidence>
<feature type="domain" description="Tetrapyrrole methylase" evidence="9">
    <location>
        <begin position="6"/>
        <end position="214"/>
    </location>
</feature>
<dbReference type="Gene3D" id="3.30.950.10">
    <property type="entry name" value="Methyltransferase, Cobalt-precorrin-4 Transmethylase, Domain 2"/>
    <property type="match status" value="1"/>
</dbReference>
<dbReference type="PROSITE" id="PS00840">
    <property type="entry name" value="SUMT_2"/>
    <property type="match status" value="1"/>
</dbReference>
<keyword evidence="5" id="KW-0949">S-adenosyl-L-methionine</keyword>
<evidence type="ECO:0000256" key="1">
    <source>
        <dbReference type="ARBA" id="ARBA00005879"/>
    </source>
</evidence>
<dbReference type="InterPro" id="IPR050161">
    <property type="entry name" value="Siro_Cobalamin_biosynth"/>
</dbReference>
<dbReference type="CDD" id="cd11642">
    <property type="entry name" value="SUMT"/>
    <property type="match status" value="1"/>
</dbReference>
<accession>A0A847RQD9</accession>
<dbReference type="InterPro" id="IPR014776">
    <property type="entry name" value="4pyrrole_Mease_sub2"/>
</dbReference>
<evidence type="ECO:0000313" key="11">
    <source>
        <dbReference type="Proteomes" id="UP000570474"/>
    </source>
</evidence>
<comment type="similarity">
    <text evidence="1 8">Belongs to the precorrin methyltransferase family.</text>
</comment>
<evidence type="ECO:0000256" key="4">
    <source>
        <dbReference type="ARBA" id="ARBA00022679"/>
    </source>
</evidence>
<organism evidence="10 11">
    <name type="scientific">Chitinophaga varians</name>
    <dbReference type="NCBI Taxonomy" id="2202339"/>
    <lineage>
        <taxon>Bacteria</taxon>
        <taxon>Pseudomonadati</taxon>
        <taxon>Bacteroidota</taxon>
        <taxon>Chitinophagia</taxon>
        <taxon>Chitinophagales</taxon>
        <taxon>Chitinophagaceae</taxon>
        <taxon>Chitinophaga</taxon>
    </lineage>
</organism>
<evidence type="ECO:0000259" key="9">
    <source>
        <dbReference type="Pfam" id="PF00590"/>
    </source>
</evidence>
<evidence type="ECO:0000256" key="5">
    <source>
        <dbReference type="ARBA" id="ARBA00022691"/>
    </source>
</evidence>
<comment type="pathway">
    <text evidence="7">Porphyrin-containing compound metabolism; siroheme biosynthesis; precorrin-2 from uroporphyrinogen III: step 1/1.</text>
</comment>
<dbReference type="NCBIfam" id="TIGR01469">
    <property type="entry name" value="cobA_cysG_Cterm"/>
    <property type="match status" value="1"/>
</dbReference>
<dbReference type="NCBIfam" id="NF004790">
    <property type="entry name" value="PRK06136.1"/>
    <property type="match status" value="1"/>
</dbReference>
<dbReference type="GO" id="GO:0004851">
    <property type="term" value="F:uroporphyrin-III C-methyltransferase activity"/>
    <property type="evidence" value="ECO:0007669"/>
    <property type="project" value="UniProtKB-EC"/>
</dbReference>
<dbReference type="InterPro" id="IPR035996">
    <property type="entry name" value="4pyrrol_Methylase_sf"/>
</dbReference>
<evidence type="ECO:0000313" key="10">
    <source>
        <dbReference type="EMBL" id="NLR63088.1"/>
    </source>
</evidence>
<dbReference type="SUPFAM" id="SSF53790">
    <property type="entry name" value="Tetrapyrrole methylase"/>
    <property type="match status" value="1"/>
</dbReference>
<dbReference type="PANTHER" id="PTHR45790:SF3">
    <property type="entry name" value="S-ADENOSYL-L-METHIONINE-DEPENDENT UROPORPHYRINOGEN III METHYLTRANSFERASE, CHLOROPLASTIC"/>
    <property type="match status" value="1"/>
</dbReference>
<sequence length="241" mass="25559">MKAPFLSLIGAGPGDPELITLKAVRVLGQADVVLYDALVNPALLDHAPPQAIRQYVGKRCGRHSLPQEEINRLIVEMAQQYGHVVRLKGGDPFVFGRAVEEIITAQQHHIGVTVIPGISSATAVPASQMIPVTSRGVAESFWVTTGTTCSGQLSGDIALAAQSTATVVILMGMHHLGYILQIFIDHGKQYTPAAIIQEGTTPQARIVTGTVSDIHLRAQQAGIGHPAIIVIGDVVSLHLQV</sequence>
<keyword evidence="3 8" id="KW-0489">Methyltransferase</keyword>
<reference evidence="10 11" key="1">
    <citation type="submission" date="2020-04" db="EMBL/GenBank/DDBJ databases">
        <authorList>
            <person name="Yin C."/>
        </authorList>
    </citation>
    <scope>NUCLEOTIDE SEQUENCE [LARGE SCALE GENOMIC DNA]</scope>
    <source>
        <strain evidence="10 11">Ae27</strain>
    </source>
</reference>
<dbReference type="Proteomes" id="UP000570474">
    <property type="component" value="Unassembled WGS sequence"/>
</dbReference>
<dbReference type="InterPro" id="IPR003043">
    <property type="entry name" value="Uropor_MeTrfase_CS"/>
</dbReference>
<dbReference type="GO" id="GO:0032259">
    <property type="term" value="P:methylation"/>
    <property type="evidence" value="ECO:0007669"/>
    <property type="project" value="UniProtKB-KW"/>
</dbReference>
<keyword evidence="11" id="KW-1185">Reference proteome</keyword>
<keyword evidence="4 8" id="KW-0808">Transferase</keyword>
<dbReference type="InterPro" id="IPR006366">
    <property type="entry name" value="CobA/CysG_C"/>
</dbReference>
<gene>
    <name evidence="10" type="primary">cobA</name>
    <name evidence="10" type="ORF">HGH92_02100</name>
</gene>
<dbReference type="InterPro" id="IPR014777">
    <property type="entry name" value="4pyrrole_Mease_sub1"/>
</dbReference>
<dbReference type="PANTHER" id="PTHR45790">
    <property type="entry name" value="SIROHEME SYNTHASE-RELATED"/>
    <property type="match status" value="1"/>
</dbReference>